<dbReference type="AlphaFoldDB" id="A0A127JX23"/>
<protein>
    <recommendedName>
        <fullName evidence="1">PilZ domain-containing protein</fullName>
    </recommendedName>
</protein>
<evidence type="ECO:0000259" key="1">
    <source>
        <dbReference type="Pfam" id="PF07238"/>
    </source>
</evidence>
<dbReference type="EMBL" id="CP010951">
    <property type="protein sequence ID" value="AMO24455.1"/>
    <property type="molecule type" value="Genomic_DNA"/>
</dbReference>
<dbReference type="OrthoDB" id="8907644at2"/>
<dbReference type="InterPro" id="IPR009875">
    <property type="entry name" value="PilZ_domain"/>
</dbReference>
<feature type="domain" description="PilZ" evidence="1">
    <location>
        <begin position="20"/>
        <end position="84"/>
    </location>
</feature>
<dbReference type="GO" id="GO:0035438">
    <property type="term" value="F:cyclic-di-GMP binding"/>
    <property type="evidence" value="ECO:0007669"/>
    <property type="project" value="InterPro"/>
</dbReference>
<dbReference type="Pfam" id="PF07238">
    <property type="entry name" value="PilZ"/>
    <property type="match status" value="1"/>
</dbReference>
<reference evidence="2 3" key="1">
    <citation type="journal article" date="2014" name="Int. J. Syst. Evol. Microbiol.">
        <title>Ramlibacter solisilvae sp. nov., isolated from forest soil, and emended description of the genus Ramlibacter.</title>
        <authorList>
            <person name="Lee H.J."/>
            <person name="Lee S.H."/>
            <person name="Lee S.S."/>
            <person name="Lee J.S."/>
            <person name="Kim Y."/>
            <person name="Kim S.C."/>
            <person name="Jeon C.O."/>
        </authorList>
    </citation>
    <scope>NUCLEOTIDE SEQUENCE [LARGE SCALE GENOMIC DNA]</scope>
    <source>
        <strain evidence="2 3">5-10</strain>
    </source>
</reference>
<accession>A0A127JX23</accession>
<dbReference type="RefSeq" id="WP_145979541.1">
    <property type="nucleotide sequence ID" value="NZ_CP010951.1"/>
</dbReference>
<proteinExistence type="predicted"/>
<dbReference type="Proteomes" id="UP000070433">
    <property type="component" value="Chromosome"/>
</dbReference>
<gene>
    <name evidence="2" type="ORF">UC35_18455</name>
</gene>
<keyword evidence="3" id="KW-1185">Reference proteome</keyword>
<organism evidence="2 3">
    <name type="scientific">Ramlibacter tataouinensis</name>
    <dbReference type="NCBI Taxonomy" id="94132"/>
    <lineage>
        <taxon>Bacteria</taxon>
        <taxon>Pseudomonadati</taxon>
        <taxon>Pseudomonadota</taxon>
        <taxon>Betaproteobacteria</taxon>
        <taxon>Burkholderiales</taxon>
        <taxon>Comamonadaceae</taxon>
        <taxon>Ramlibacter</taxon>
    </lineage>
</organism>
<evidence type="ECO:0000313" key="3">
    <source>
        <dbReference type="Proteomes" id="UP000070433"/>
    </source>
</evidence>
<evidence type="ECO:0000313" key="2">
    <source>
        <dbReference type="EMBL" id="AMO24455.1"/>
    </source>
</evidence>
<dbReference type="Gene3D" id="2.40.10.220">
    <property type="entry name" value="predicted glycosyltransferase like domains"/>
    <property type="match status" value="1"/>
</dbReference>
<name>A0A127JX23_9BURK</name>
<sequence length="93" mass="10512">MFRERRLEPRELIALPLHLANGCAATTRDISPSGMFLEIQGKRLMGGTVFFEMNLVEGRMKFSAEGQIVRLEHREGYTGIAIRLISPRLEPLA</sequence>